<sequence length="716" mass="76817">MPSEEIGQRGIISLTDLIDATPGINVTGNNSGRNDRSFQQISLRGFTPSTTDSTLTATFIDGVPVSSASALNSITDPPRVEVLKGPQNAYFGRNAFAGAVNVVNQTPKSDFGGSMNASVFSRHGYDVQGSLEGPIARDILSFRISGRALERGGSYRNRANPNERLGDQSTRTVTGMLMFTPSSQLTMKVFGLYSEDNDGPAAQGMLSAYEVRSNNGVVNIPALSGNTNGTIIVPGLSNCTLNGVNPFICGQAPALPAAFSPARNTYIDARTAAVLADGLFRPVSPSDDVQGYGLKRKYLHAHANIDYELGDTGITLSSLTGVNDEKWSQMSELDNYDSSSLINTAATPTNGLLPYYNFPFAIERHNNDFSQELRASFDNGSMISGMIGLNYMDTKVKRDLFNAYGEAVLGLARGAGTASAPQRVETKGIFGSVNIKPTDALEISLEGRYQRDKVFGFTGGLGATISAAAAAENGVPAGTYAPLTQFFSKNYDNFMPRVIVNYKITPEIMAYASWSKAANVSISSFNARLFSGTAGEIAASQSLGLRGITVPEKLTNYEIGLKGRAFDNKLIFALSAYYGDWKNQYNTRSVFFVDNSLNPPLSSTVTGIANSGRTKVKGIELDTTILPMEGVSLTFSGAYNDTNIRSFNDPAITRVTGVTGDGFKGNSLPLTSKYSFAITPEFSGDIPGRDNATWFIRSDVNYKSRWPKRPGSIGRT</sequence>
<evidence type="ECO:0000256" key="8">
    <source>
        <dbReference type="ARBA" id="ARBA00023077"/>
    </source>
</evidence>
<keyword evidence="9 11" id="KW-0472">Membrane</keyword>
<evidence type="ECO:0000256" key="12">
    <source>
        <dbReference type="RuleBase" id="RU003357"/>
    </source>
</evidence>
<evidence type="ECO:0000256" key="1">
    <source>
        <dbReference type="ARBA" id="ARBA00004571"/>
    </source>
</evidence>
<evidence type="ECO:0000256" key="2">
    <source>
        <dbReference type="ARBA" id="ARBA00022448"/>
    </source>
</evidence>
<dbReference type="PANTHER" id="PTHR32552:SF81">
    <property type="entry name" value="TONB-DEPENDENT OUTER MEMBRANE RECEPTOR"/>
    <property type="match status" value="1"/>
</dbReference>
<keyword evidence="2 11" id="KW-0813">Transport</keyword>
<evidence type="ECO:0000256" key="6">
    <source>
        <dbReference type="ARBA" id="ARBA00023004"/>
    </source>
</evidence>
<evidence type="ECO:0000256" key="11">
    <source>
        <dbReference type="PROSITE-ProRule" id="PRU01360"/>
    </source>
</evidence>
<comment type="similarity">
    <text evidence="11 12">Belongs to the TonB-dependent receptor family.</text>
</comment>
<keyword evidence="8 12" id="KW-0798">TonB box</keyword>
<dbReference type="PANTHER" id="PTHR32552">
    <property type="entry name" value="FERRICHROME IRON RECEPTOR-RELATED"/>
    <property type="match status" value="1"/>
</dbReference>
<evidence type="ECO:0000259" key="14">
    <source>
        <dbReference type="Pfam" id="PF07715"/>
    </source>
</evidence>
<dbReference type="AlphaFoldDB" id="A0A0B9A384"/>
<dbReference type="Pfam" id="PF00593">
    <property type="entry name" value="TonB_dep_Rec_b-barrel"/>
    <property type="match status" value="1"/>
</dbReference>
<dbReference type="Gene3D" id="2.40.170.20">
    <property type="entry name" value="TonB-dependent receptor, beta-barrel domain"/>
    <property type="match status" value="2"/>
</dbReference>
<evidence type="ECO:0000313" key="16">
    <source>
        <dbReference type="Proteomes" id="UP000031338"/>
    </source>
</evidence>
<dbReference type="Pfam" id="PF07715">
    <property type="entry name" value="Plug"/>
    <property type="match status" value="1"/>
</dbReference>
<evidence type="ECO:0000256" key="3">
    <source>
        <dbReference type="ARBA" id="ARBA00022452"/>
    </source>
</evidence>
<evidence type="ECO:0000256" key="5">
    <source>
        <dbReference type="ARBA" id="ARBA00022692"/>
    </source>
</evidence>
<evidence type="ECO:0000256" key="7">
    <source>
        <dbReference type="ARBA" id="ARBA00023065"/>
    </source>
</evidence>
<comment type="caution">
    <text evidence="15">The sequence shown here is derived from an EMBL/GenBank/DDBJ whole genome shotgun (WGS) entry which is preliminary data.</text>
</comment>
<gene>
    <name evidence="15" type="ORF">NJ75_02955</name>
</gene>
<dbReference type="Proteomes" id="UP000031338">
    <property type="component" value="Unassembled WGS sequence"/>
</dbReference>
<dbReference type="PROSITE" id="PS52016">
    <property type="entry name" value="TONB_DEPENDENT_REC_3"/>
    <property type="match status" value="1"/>
</dbReference>
<evidence type="ECO:0000256" key="9">
    <source>
        <dbReference type="ARBA" id="ARBA00023136"/>
    </source>
</evidence>
<keyword evidence="10 11" id="KW-0998">Cell outer membrane</keyword>
<keyword evidence="6" id="KW-0408">Iron</keyword>
<dbReference type="PATRIC" id="fig|48936.3.peg.2970"/>
<dbReference type="InterPro" id="IPR000531">
    <property type="entry name" value="Beta-barrel_TonB"/>
</dbReference>
<protein>
    <submittedName>
        <fullName evidence="15">TonB-dependent receptor, plug</fullName>
    </submittedName>
</protein>
<evidence type="ECO:0000259" key="13">
    <source>
        <dbReference type="Pfam" id="PF00593"/>
    </source>
</evidence>
<comment type="subcellular location">
    <subcellularLocation>
        <location evidence="1 11">Cell outer membrane</location>
        <topology evidence="1 11">Multi-pass membrane protein</topology>
    </subcellularLocation>
</comment>
<dbReference type="GO" id="GO:0006826">
    <property type="term" value="P:iron ion transport"/>
    <property type="evidence" value="ECO:0007669"/>
    <property type="project" value="UniProtKB-KW"/>
</dbReference>
<dbReference type="STRING" id="48936.NJ75_02955"/>
<proteinExistence type="inferred from homology"/>
<keyword evidence="3 11" id="KW-1134">Transmembrane beta strand</keyword>
<dbReference type="InterPro" id="IPR036942">
    <property type="entry name" value="Beta-barrel_TonB_sf"/>
</dbReference>
<reference evidence="15 16" key="1">
    <citation type="submission" date="2014-10" db="EMBL/GenBank/DDBJ databases">
        <title>Draft genome sequence of Novosphingobium subterraneum DSM 12447.</title>
        <authorList>
            <person name="Gan H.M."/>
            <person name="Gan H.Y."/>
            <person name="Savka M.A."/>
        </authorList>
    </citation>
    <scope>NUCLEOTIDE SEQUENCE [LARGE SCALE GENOMIC DNA]</scope>
    <source>
        <strain evidence="15 16">DSM 12447</strain>
    </source>
</reference>
<accession>A0A0B9A384</accession>
<dbReference type="InterPro" id="IPR039426">
    <property type="entry name" value="TonB-dep_rcpt-like"/>
</dbReference>
<organism evidence="15 16">
    <name type="scientific">Novosphingobium subterraneum</name>
    <dbReference type="NCBI Taxonomy" id="48936"/>
    <lineage>
        <taxon>Bacteria</taxon>
        <taxon>Pseudomonadati</taxon>
        <taxon>Pseudomonadota</taxon>
        <taxon>Alphaproteobacteria</taxon>
        <taxon>Sphingomonadales</taxon>
        <taxon>Sphingomonadaceae</taxon>
        <taxon>Novosphingobium</taxon>
    </lineage>
</organism>
<keyword evidence="4" id="KW-0410">Iron transport</keyword>
<evidence type="ECO:0000256" key="4">
    <source>
        <dbReference type="ARBA" id="ARBA00022496"/>
    </source>
</evidence>
<evidence type="ECO:0000313" key="15">
    <source>
        <dbReference type="EMBL" id="KHS45029.1"/>
    </source>
</evidence>
<keyword evidence="15" id="KW-0675">Receptor</keyword>
<evidence type="ECO:0000256" key="10">
    <source>
        <dbReference type="ARBA" id="ARBA00023237"/>
    </source>
</evidence>
<keyword evidence="5 11" id="KW-0812">Transmembrane</keyword>
<name>A0A0B9A384_9SPHN</name>
<feature type="domain" description="TonB-dependent receptor-like beta-barrel" evidence="13">
    <location>
        <begin position="302"/>
        <end position="702"/>
    </location>
</feature>
<dbReference type="SUPFAM" id="SSF56935">
    <property type="entry name" value="Porins"/>
    <property type="match status" value="1"/>
</dbReference>
<dbReference type="GO" id="GO:0009279">
    <property type="term" value="C:cell outer membrane"/>
    <property type="evidence" value="ECO:0007669"/>
    <property type="project" value="UniProtKB-SubCell"/>
</dbReference>
<dbReference type="InterPro" id="IPR012910">
    <property type="entry name" value="Plug_dom"/>
</dbReference>
<feature type="domain" description="TonB-dependent receptor plug" evidence="14">
    <location>
        <begin position="2"/>
        <end position="99"/>
    </location>
</feature>
<keyword evidence="16" id="KW-1185">Reference proteome</keyword>
<keyword evidence="7" id="KW-0406">Ion transport</keyword>
<dbReference type="EMBL" id="JRVC01000014">
    <property type="protein sequence ID" value="KHS45029.1"/>
    <property type="molecule type" value="Genomic_DNA"/>
</dbReference>